<comment type="similarity">
    <text evidence="1">Belongs to the LytR/CpsA/Psr (LCP) family.</text>
</comment>
<feature type="domain" description="Cell envelope-related transcriptional attenuator" evidence="4">
    <location>
        <begin position="109"/>
        <end position="251"/>
    </location>
</feature>
<dbReference type="Proteomes" id="UP001501747">
    <property type="component" value="Unassembled WGS sequence"/>
</dbReference>
<keyword evidence="3" id="KW-0472">Membrane</keyword>
<dbReference type="PANTHER" id="PTHR33392:SF6">
    <property type="entry name" value="POLYISOPRENYL-TEICHOIC ACID--PEPTIDOGLYCAN TEICHOIC ACID TRANSFERASE TAGU"/>
    <property type="match status" value="1"/>
</dbReference>
<protein>
    <submittedName>
        <fullName evidence="5">LCP family protein</fullName>
    </submittedName>
</protein>
<comment type="caution">
    <text evidence="5">The sequence shown here is derived from an EMBL/GenBank/DDBJ whole genome shotgun (WGS) entry which is preliminary data.</text>
</comment>
<dbReference type="PANTHER" id="PTHR33392">
    <property type="entry name" value="POLYISOPRENYL-TEICHOIC ACID--PEPTIDOGLYCAN TEICHOIC ACID TRANSFERASE TAGU"/>
    <property type="match status" value="1"/>
</dbReference>
<evidence type="ECO:0000256" key="1">
    <source>
        <dbReference type="ARBA" id="ARBA00006068"/>
    </source>
</evidence>
<name>A0ABP7S8J9_9PSEU</name>
<evidence type="ECO:0000313" key="5">
    <source>
        <dbReference type="EMBL" id="GAA4008305.1"/>
    </source>
</evidence>
<dbReference type="InterPro" id="IPR050922">
    <property type="entry name" value="LytR/CpsA/Psr_CW_biosynth"/>
</dbReference>
<keyword evidence="3" id="KW-0812">Transmembrane</keyword>
<dbReference type="EMBL" id="BAABAL010000009">
    <property type="protein sequence ID" value="GAA4008305.1"/>
    <property type="molecule type" value="Genomic_DNA"/>
</dbReference>
<feature type="transmembrane region" description="Helical" evidence="3">
    <location>
        <begin position="34"/>
        <end position="56"/>
    </location>
</feature>
<reference evidence="6" key="1">
    <citation type="journal article" date="2019" name="Int. J. Syst. Evol. Microbiol.">
        <title>The Global Catalogue of Microorganisms (GCM) 10K type strain sequencing project: providing services to taxonomists for standard genome sequencing and annotation.</title>
        <authorList>
            <consortium name="The Broad Institute Genomics Platform"/>
            <consortium name="The Broad Institute Genome Sequencing Center for Infectious Disease"/>
            <person name="Wu L."/>
            <person name="Ma J."/>
        </authorList>
    </citation>
    <scope>NUCLEOTIDE SEQUENCE [LARGE SCALE GENOMIC DNA]</scope>
    <source>
        <strain evidence="6">JCM 17342</strain>
    </source>
</reference>
<keyword evidence="3" id="KW-1133">Transmembrane helix</keyword>
<keyword evidence="6" id="KW-1185">Reference proteome</keyword>
<feature type="region of interest" description="Disordered" evidence="2">
    <location>
        <begin position="1"/>
        <end position="27"/>
    </location>
</feature>
<gene>
    <name evidence="5" type="ORF">GCM10022247_33140</name>
</gene>
<dbReference type="Gene3D" id="3.40.630.190">
    <property type="entry name" value="LCP protein"/>
    <property type="match status" value="1"/>
</dbReference>
<dbReference type="InterPro" id="IPR004474">
    <property type="entry name" value="LytR_CpsA_psr"/>
</dbReference>
<proteinExistence type="inferred from homology"/>
<accession>A0ABP7S8J9</accession>
<evidence type="ECO:0000256" key="2">
    <source>
        <dbReference type="SAM" id="MobiDB-lite"/>
    </source>
</evidence>
<evidence type="ECO:0000313" key="6">
    <source>
        <dbReference type="Proteomes" id="UP001501747"/>
    </source>
</evidence>
<dbReference type="Pfam" id="PF03816">
    <property type="entry name" value="LytR_cpsA_psr"/>
    <property type="match status" value="1"/>
</dbReference>
<evidence type="ECO:0000256" key="3">
    <source>
        <dbReference type="SAM" id="Phobius"/>
    </source>
</evidence>
<sequence>MNAPYGRPAHNQGGYYDDRRQAPVQRPRRRKVRIGRIVLVVLLVLVVGLVSTWIYVDTTLNRTTALPEYSGRPAETPGTTWLVVGSDSREGLSEEDREELATGGAAGKRTDTMMLVHLPSSSAKPTLISLPRDSYVSIPGKRKQKLNAAFAMGGPQLLVRTIEGETGLRIDRYAEIGFGGFVGIVDSLGGVDMCIDKAMNDPKAGLDLQPGCQELTGAQALGYVRTRASARADLDRVERQRAFMSAVMDKATGLGTVLNPFRVFPLLTDVPKAMIVNDDDHLHNLAGLAWGLRGAGTGSVVTTTVPIARTGNVPGVGSTVQWDKTKAGQLFDALKRDVDVPSSVIVTG</sequence>
<dbReference type="NCBIfam" id="TIGR00350">
    <property type="entry name" value="lytR_cpsA_psr"/>
    <property type="match status" value="1"/>
</dbReference>
<evidence type="ECO:0000259" key="4">
    <source>
        <dbReference type="Pfam" id="PF03816"/>
    </source>
</evidence>
<organism evidence="5 6">
    <name type="scientific">Allokutzneria multivorans</name>
    <dbReference type="NCBI Taxonomy" id="1142134"/>
    <lineage>
        <taxon>Bacteria</taxon>
        <taxon>Bacillati</taxon>
        <taxon>Actinomycetota</taxon>
        <taxon>Actinomycetes</taxon>
        <taxon>Pseudonocardiales</taxon>
        <taxon>Pseudonocardiaceae</taxon>
        <taxon>Allokutzneria</taxon>
    </lineage>
</organism>
<dbReference type="RefSeq" id="WP_344875628.1">
    <property type="nucleotide sequence ID" value="NZ_BAABAL010000009.1"/>
</dbReference>